<gene>
    <name evidence="1" type="ORF">CEXT_228881</name>
</gene>
<dbReference type="Proteomes" id="UP001054945">
    <property type="component" value="Unassembled WGS sequence"/>
</dbReference>
<protein>
    <submittedName>
        <fullName evidence="1">Uncharacterized protein</fullName>
    </submittedName>
</protein>
<organism evidence="1 2">
    <name type="scientific">Caerostris extrusa</name>
    <name type="common">Bark spider</name>
    <name type="synonym">Caerostris bankana</name>
    <dbReference type="NCBI Taxonomy" id="172846"/>
    <lineage>
        <taxon>Eukaryota</taxon>
        <taxon>Metazoa</taxon>
        <taxon>Ecdysozoa</taxon>
        <taxon>Arthropoda</taxon>
        <taxon>Chelicerata</taxon>
        <taxon>Arachnida</taxon>
        <taxon>Araneae</taxon>
        <taxon>Araneomorphae</taxon>
        <taxon>Entelegynae</taxon>
        <taxon>Araneoidea</taxon>
        <taxon>Araneidae</taxon>
        <taxon>Caerostris</taxon>
    </lineage>
</organism>
<sequence length="260" mass="29349">MVEDGIEICQCYIFYSREPVERTFSSDVSIILLGERGVRSIASSRSADLKDKERISGHRCINHPKIPKWKNEMVYITFRDFVPTCTNIRVYCTLGRALQLQVCVCVSPLMLPNRVGGRHLLSRQRTPSRVDGGRMELKYANVTYFIQETQLKRRFHPMYQSSYWVKEGGEALHRDGRGNSDPSDSNGVNVADGLQGAKVGTGLTSERSMFKVDFVPAFTNIRAYCTLGRASNYKCVYTPVMLPNRRGDDISSCPEDTLLG</sequence>
<comment type="caution">
    <text evidence="1">The sequence shown here is derived from an EMBL/GenBank/DDBJ whole genome shotgun (WGS) entry which is preliminary data.</text>
</comment>
<reference evidence="1 2" key="1">
    <citation type="submission" date="2021-06" db="EMBL/GenBank/DDBJ databases">
        <title>Caerostris extrusa draft genome.</title>
        <authorList>
            <person name="Kono N."/>
            <person name="Arakawa K."/>
        </authorList>
    </citation>
    <scope>NUCLEOTIDE SEQUENCE [LARGE SCALE GENOMIC DNA]</scope>
</reference>
<evidence type="ECO:0000313" key="2">
    <source>
        <dbReference type="Proteomes" id="UP001054945"/>
    </source>
</evidence>
<keyword evidence="2" id="KW-1185">Reference proteome</keyword>
<evidence type="ECO:0000313" key="1">
    <source>
        <dbReference type="EMBL" id="GIX86760.1"/>
    </source>
</evidence>
<dbReference type="EMBL" id="BPLR01021168">
    <property type="protein sequence ID" value="GIX86760.1"/>
    <property type="molecule type" value="Genomic_DNA"/>
</dbReference>
<proteinExistence type="predicted"/>
<dbReference type="AlphaFoldDB" id="A0AAV4NR17"/>
<name>A0AAV4NR17_CAEEX</name>
<accession>A0AAV4NR17</accession>